<proteinExistence type="predicted"/>
<gene>
    <name evidence="3" type="ORF">SAMN02745216_04897</name>
</gene>
<reference evidence="4" key="1">
    <citation type="submission" date="2016-11" db="EMBL/GenBank/DDBJ databases">
        <authorList>
            <person name="Varghese N."/>
            <person name="Submissions S."/>
        </authorList>
    </citation>
    <scope>NUCLEOTIDE SEQUENCE [LARGE SCALE GENOMIC DNA]</scope>
    <source>
        <strain evidence="4">DSM 16219</strain>
    </source>
</reference>
<feature type="region of interest" description="Disordered" evidence="1">
    <location>
        <begin position="43"/>
        <end position="65"/>
    </location>
</feature>
<dbReference type="InterPro" id="IPR037053">
    <property type="entry name" value="Phage_tail_collar_dom_sf"/>
</dbReference>
<accession>A0A1M6Z489</accession>
<dbReference type="Pfam" id="PF07484">
    <property type="entry name" value="Collar"/>
    <property type="match status" value="1"/>
</dbReference>
<evidence type="ECO:0000256" key="1">
    <source>
        <dbReference type="SAM" id="MobiDB-lite"/>
    </source>
</evidence>
<dbReference type="EMBL" id="FQZU01000055">
    <property type="protein sequence ID" value="SHL25311.1"/>
    <property type="molecule type" value="Genomic_DNA"/>
</dbReference>
<protein>
    <submittedName>
        <fullName evidence="3">Phage Tail Collar Domain</fullName>
    </submittedName>
</protein>
<evidence type="ECO:0000259" key="2">
    <source>
        <dbReference type="Pfam" id="PF07484"/>
    </source>
</evidence>
<dbReference type="AlphaFoldDB" id="A0A1M6Z489"/>
<name>A0A1M6Z489_9BACT</name>
<dbReference type="RefSeq" id="WP_073478877.1">
    <property type="nucleotide sequence ID" value="NZ_FQZU01000055.1"/>
</dbReference>
<evidence type="ECO:0000313" key="3">
    <source>
        <dbReference type="EMBL" id="SHL25311.1"/>
    </source>
</evidence>
<evidence type="ECO:0000313" key="4">
    <source>
        <dbReference type="Proteomes" id="UP000183994"/>
    </source>
</evidence>
<dbReference type="SUPFAM" id="SSF88874">
    <property type="entry name" value="Receptor-binding domain of short tail fibre protein gp12"/>
    <property type="match status" value="1"/>
</dbReference>
<dbReference type="OrthoDB" id="7710585at2"/>
<feature type="domain" description="Phage tail collar" evidence="2">
    <location>
        <begin position="118"/>
        <end position="174"/>
    </location>
</feature>
<keyword evidence="4" id="KW-1185">Reference proteome</keyword>
<dbReference type="Gene3D" id="3.90.1340.10">
    <property type="entry name" value="Phage tail collar domain"/>
    <property type="match status" value="1"/>
</dbReference>
<sequence length="267" mass="28558">MTTWDASFETIPADSDNISAGAGVIRTLKSAVRERMAKDHYMALDGDDGDHGEHGKVTFHHPLASNPSTEEDKGVLYTMDVDDTAELHWKDEGGNVLTLTAQGAINYTPDESLINPTGSVVAFMGASAPSGWLECNGAAVSRTTYESLFDVISTMYGVGNGSTTFNLPDLRGYFLRGWDHGAGVDPDAAARTDRGDGTCGDYVGTVQEDAFEEHDHDFDYYGAASEDRMDGVNSAAERLSMSASTDTAGGSSETRPKNVAVMYIIKT</sequence>
<dbReference type="InterPro" id="IPR011083">
    <property type="entry name" value="Phage_tail_collar_dom"/>
</dbReference>
<dbReference type="STRING" id="1121393.SAMN02745216_04897"/>
<organism evidence="3 4">
    <name type="scientific">Desulfatibacillum alkenivorans DSM 16219</name>
    <dbReference type="NCBI Taxonomy" id="1121393"/>
    <lineage>
        <taxon>Bacteria</taxon>
        <taxon>Pseudomonadati</taxon>
        <taxon>Thermodesulfobacteriota</taxon>
        <taxon>Desulfobacteria</taxon>
        <taxon>Desulfobacterales</taxon>
        <taxon>Desulfatibacillaceae</taxon>
        <taxon>Desulfatibacillum</taxon>
    </lineage>
</organism>
<dbReference type="Proteomes" id="UP000183994">
    <property type="component" value="Unassembled WGS sequence"/>
</dbReference>